<accession>S4P2W0</accession>
<evidence type="ECO:0000313" key="1">
    <source>
        <dbReference type="EMBL" id="JAA80730.1"/>
    </source>
</evidence>
<protein>
    <submittedName>
        <fullName evidence="1">Uncharacterized protein</fullName>
    </submittedName>
</protein>
<reference evidence="1" key="1">
    <citation type="journal article" date="2013" name="BMC Genomics">
        <title>Unscrambling butterfly oogenesis.</title>
        <authorList>
            <person name="Carter J.M."/>
            <person name="Baker S.C."/>
            <person name="Pink R."/>
            <person name="Carter D.R."/>
            <person name="Collins A."/>
            <person name="Tomlin J."/>
            <person name="Gibbs M."/>
            <person name="Breuker C.J."/>
        </authorList>
    </citation>
    <scope>NUCLEOTIDE SEQUENCE</scope>
    <source>
        <tissue evidence="1">Ovary</tissue>
    </source>
</reference>
<sequence>VTFVILLIAAMISYSFILLLKGVQPVFAQTLHIFSLDNLKPILLSIMSLSQCSLLEVLRKLSSSIRLVFGY</sequence>
<organism evidence="1">
    <name type="scientific">Pararge aegeria</name>
    <name type="common">speckled wood butterfly</name>
    <dbReference type="NCBI Taxonomy" id="116150"/>
    <lineage>
        <taxon>Eukaryota</taxon>
        <taxon>Metazoa</taxon>
        <taxon>Ecdysozoa</taxon>
        <taxon>Arthropoda</taxon>
        <taxon>Hexapoda</taxon>
        <taxon>Insecta</taxon>
        <taxon>Pterygota</taxon>
        <taxon>Neoptera</taxon>
        <taxon>Endopterygota</taxon>
        <taxon>Lepidoptera</taxon>
        <taxon>Glossata</taxon>
        <taxon>Ditrysia</taxon>
        <taxon>Papilionoidea</taxon>
        <taxon>Nymphalidae</taxon>
        <taxon>Satyrinae</taxon>
        <taxon>Satyrini</taxon>
        <taxon>Parargina</taxon>
        <taxon>Pararge</taxon>
    </lineage>
</organism>
<reference evidence="1" key="2">
    <citation type="submission" date="2013-05" db="EMBL/GenBank/DDBJ databases">
        <authorList>
            <person name="Carter J.-M."/>
            <person name="Baker S.C."/>
            <person name="Pink R."/>
            <person name="Carter D.R.F."/>
            <person name="Collins A."/>
            <person name="Tomlin J."/>
            <person name="Gibbs M."/>
            <person name="Breuker C.J."/>
        </authorList>
    </citation>
    <scope>NUCLEOTIDE SEQUENCE</scope>
    <source>
        <tissue evidence="1">Ovary</tissue>
    </source>
</reference>
<dbReference type="AlphaFoldDB" id="S4P2W0"/>
<dbReference type="EMBL" id="GAIX01011830">
    <property type="protein sequence ID" value="JAA80730.1"/>
    <property type="molecule type" value="Transcribed_RNA"/>
</dbReference>
<feature type="non-terminal residue" evidence="1">
    <location>
        <position position="1"/>
    </location>
</feature>
<proteinExistence type="predicted"/>
<name>S4P2W0_9NEOP</name>
<feature type="non-terminal residue" evidence="1">
    <location>
        <position position="71"/>
    </location>
</feature>